<evidence type="ECO:0000313" key="3">
    <source>
        <dbReference type="EMBL" id="OEU13531.1"/>
    </source>
</evidence>
<evidence type="ECO:0000256" key="1">
    <source>
        <dbReference type="SAM" id="MobiDB-lite"/>
    </source>
</evidence>
<name>A0A1E7F5R3_9STRA</name>
<feature type="compositionally biased region" description="Acidic residues" evidence="1">
    <location>
        <begin position="36"/>
        <end position="53"/>
    </location>
</feature>
<sequence length="733" mass="81428">MVETNDTFLKSIEQLPSEDRLTQSSIAKALGLPDEYKDEDDNNNEDADDDDDDIIAGNIDAAEFAAAAAAAVVYDGYVEGEDDDDEVEVGSNKSNNNNNNNNSHETTTALAASSKKQISSTTSLTSSSSTSSLSYPPIIMSNKVPLKNPFDSTSGSSTTTTTSVPTTTVHQALITKKTVTHIADPNENDVLCVHGGGNNNHAGNVQFRDNIHSKKKEYQAPSTKKHEKASIVSGIVNDIRTMDPPGRFLKEDKGTGLWFDIGEAKVREKTSQALRKPEKMAAMKQLFLAHMLDVACSTTATPTTNITFTKGKRCEFEDCGKVATQGGGCDAHRAFTKAAREEKRRKKAEEERMEEKKKKAGKEKIRDDKRAKKAEVAADRKKEKRKRTEEKEQKEQDKSEQKAPFNSNNKKRSSDNITKASNETTTTTTTTNAYSLIEKTPTQRLETGYRQLTPKQTTELLVVLRKISNVKNAFLGHSFVTKDTTSRALKYLLSAICHGLMHYPDTCHPKVVQWNGVSKFCINSHIPLLIALFMALRNDDENHKFNSEEWNKIHTEVMYGCQYAIDRKRKEKGKVGSNSNPLTGSTIEKTGEVDKDGKLVWKRIDARPKFHNNANIRNTSHQFTGGGTGSAYITRTVDGVSIVWPEFNDIITVQAITDLGKSLMNHLSITDHSVVGKLLEMRHWHSMNYCGHRPVGIYWFHKDGGTLSSMTNDEMESVASKGAQWIKSTAQYN</sequence>
<protein>
    <recommendedName>
        <fullName evidence="2">DUF6824 domain-containing protein</fullName>
    </recommendedName>
</protein>
<feature type="region of interest" description="Disordered" evidence="1">
    <location>
        <begin position="338"/>
        <end position="434"/>
    </location>
</feature>
<feature type="compositionally biased region" description="Basic and acidic residues" evidence="1">
    <location>
        <begin position="338"/>
        <end position="401"/>
    </location>
</feature>
<feature type="region of interest" description="Disordered" evidence="1">
    <location>
        <begin position="82"/>
        <end position="136"/>
    </location>
</feature>
<proteinExistence type="predicted"/>
<evidence type="ECO:0000313" key="4">
    <source>
        <dbReference type="Proteomes" id="UP000095751"/>
    </source>
</evidence>
<dbReference type="KEGG" id="fcy:FRACYDRAFT_241868"/>
<feature type="compositionally biased region" description="Low complexity" evidence="1">
    <location>
        <begin position="89"/>
        <end position="103"/>
    </location>
</feature>
<dbReference type="Proteomes" id="UP000095751">
    <property type="component" value="Unassembled WGS sequence"/>
</dbReference>
<dbReference type="Pfam" id="PF20710">
    <property type="entry name" value="DUF6824"/>
    <property type="match status" value="1"/>
</dbReference>
<dbReference type="InParanoid" id="A0A1E7F5R3"/>
<feature type="compositionally biased region" description="Low complexity" evidence="1">
    <location>
        <begin position="119"/>
        <end position="134"/>
    </location>
</feature>
<dbReference type="AlphaFoldDB" id="A0A1E7F5R3"/>
<feature type="region of interest" description="Disordered" evidence="1">
    <location>
        <begin position="29"/>
        <end position="53"/>
    </location>
</feature>
<feature type="domain" description="DUF6824" evidence="2">
    <location>
        <begin position="189"/>
        <end position="276"/>
    </location>
</feature>
<dbReference type="EMBL" id="KV784361">
    <property type="protein sequence ID" value="OEU13531.1"/>
    <property type="molecule type" value="Genomic_DNA"/>
</dbReference>
<dbReference type="InterPro" id="IPR049227">
    <property type="entry name" value="DUF6824"/>
</dbReference>
<feature type="compositionally biased region" description="Polar residues" evidence="1">
    <location>
        <begin position="104"/>
        <end position="118"/>
    </location>
</feature>
<gene>
    <name evidence="3" type="ORF">FRACYDRAFT_241868</name>
</gene>
<organism evidence="3 4">
    <name type="scientific">Fragilariopsis cylindrus CCMP1102</name>
    <dbReference type="NCBI Taxonomy" id="635003"/>
    <lineage>
        <taxon>Eukaryota</taxon>
        <taxon>Sar</taxon>
        <taxon>Stramenopiles</taxon>
        <taxon>Ochrophyta</taxon>
        <taxon>Bacillariophyta</taxon>
        <taxon>Bacillariophyceae</taxon>
        <taxon>Bacillariophycidae</taxon>
        <taxon>Bacillariales</taxon>
        <taxon>Bacillariaceae</taxon>
        <taxon>Fragilariopsis</taxon>
    </lineage>
</organism>
<reference evidence="3 4" key="1">
    <citation type="submission" date="2016-09" db="EMBL/GenBank/DDBJ databases">
        <title>Extensive genetic diversity and differential bi-allelic expression allows diatom success in the polar Southern Ocean.</title>
        <authorList>
            <consortium name="DOE Joint Genome Institute"/>
            <person name="Mock T."/>
            <person name="Otillar R.P."/>
            <person name="Strauss J."/>
            <person name="Dupont C."/>
            <person name="Frickenhaus S."/>
            <person name="Maumus F."/>
            <person name="Mcmullan M."/>
            <person name="Sanges R."/>
            <person name="Schmutz J."/>
            <person name="Toseland A."/>
            <person name="Valas R."/>
            <person name="Veluchamy A."/>
            <person name="Ward B.J."/>
            <person name="Allen A."/>
            <person name="Barry K."/>
            <person name="Falciatore A."/>
            <person name="Ferrante M."/>
            <person name="Fortunato A.E."/>
            <person name="Gloeckner G."/>
            <person name="Gruber A."/>
            <person name="Hipkin R."/>
            <person name="Janech M."/>
            <person name="Kroth P."/>
            <person name="Leese F."/>
            <person name="Lindquist E."/>
            <person name="Lyon B.R."/>
            <person name="Martin J."/>
            <person name="Mayer C."/>
            <person name="Parker M."/>
            <person name="Quesneville H."/>
            <person name="Raymond J."/>
            <person name="Uhlig C."/>
            <person name="Valentin K.U."/>
            <person name="Worden A.Z."/>
            <person name="Armbrust E.V."/>
            <person name="Bowler C."/>
            <person name="Green B."/>
            <person name="Moulton V."/>
            <person name="Van Oosterhout C."/>
            <person name="Grigoriev I."/>
        </authorList>
    </citation>
    <scope>NUCLEOTIDE SEQUENCE [LARGE SCALE GENOMIC DNA]</scope>
    <source>
        <strain evidence="3 4">CCMP1102</strain>
    </source>
</reference>
<keyword evidence="4" id="KW-1185">Reference proteome</keyword>
<evidence type="ECO:0000259" key="2">
    <source>
        <dbReference type="Pfam" id="PF20710"/>
    </source>
</evidence>
<accession>A0A1E7F5R3</accession>